<dbReference type="Gene3D" id="2.60.120.10">
    <property type="entry name" value="Jelly Rolls"/>
    <property type="match status" value="1"/>
</dbReference>
<comment type="caution">
    <text evidence="2">The sequence shown here is derived from an EMBL/GenBank/DDBJ whole genome shotgun (WGS) entry which is preliminary data.</text>
</comment>
<dbReference type="EMBL" id="VBAO01000280">
    <property type="protein sequence ID" value="TMI79507.1"/>
    <property type="molecule type" value="Genomic_DNA"/>
</dbReference>
<evidence type="ECO:0000313" key="3">
    <source>
        <dbReference type="Proteomes" id="UP000320048"/>
    </source>
</evidence>
<dbReference type="InterPro" id="IPR046058">
    <property type="entry name" value="WbuC_cupin"/>
</dbReference>
<reference evidence="2 3" key="1">
    <citation type="journal article" date="2019" name="Nat. Microbiol.">
        <title>Mediterranean grassland soil C-N compound turnover is dependent on rainfall and depth, and is mediated by genomically divergent microorganisms.</title>
        <authorList>
            <person name="Diamond S."/>
            <person name="Andeer P.F."/>
            <person name="Li Z."/>
            <person name="Crits-Christoph A."/>
            <person name="Burstein D."/>
            <person name="Anantharaman K."/>
            <person name="Lane K.R."/>
            <person name="Thomas B.C."/>
            <person name="Pan C."/>
            <person name="Northen T.R."/>
            <person name="Banfield J.F."/>
        </authorList>
    </citation>
    <scope>NUCLEOTIDE SEQUENCE [LARGE SCALE GENOMIC DNA]</scope>
    <source>
        <strain evidence="2">NP_7</strain>
    </source>
</reference>
<dbReference type="SUPFAM" id="SSF51182">
    <property type="entry name" value="RmlC-like cupins"/>
    <property type="match status" value="1"/>
</dbReference>
<accession>A0A537J7L0</accession>
<evidence type="ECO:0000313" key="2">
    <source>
        <dbReference type="EMBL" id="TMI79507.1"/>
    </source>
</evidence>
<organism evidence="2 3">
    <name type="scientific">Candidatus Segetimicrobium genomatis</name>
    <dbReference type="NCBI Taxonomy" id="2569760"/>
    <lineage>
        <taxon>Bacteria</taxon>
        <taxon>Bacillati</taxon>
        <taxon>Candidatus Sysuimicrobiota</taxon>
        <taxon>Candidatus Sysuimicrobiia</taxon>
        <taxon>Candidatus Sysuimicrobiales</taxon>
        <taxon>Candidatus Segetimicrobiaceae</taxon>
        <taxon>Candidatus Segetimicrobium</taxon>
    </lineage>
</organism>
<gene>
    <name evidence="2" type="ORF">E6H04_10450</name>
</gene>
<name>A0A537J7L0_9BACT</name>
<protein>
    <recommendedName>
        <fullName evidence="1">Cupin fold metalloprotein WbuC cupin domain-containing protein</fullName>
    </recommendedName>
</protein>
<proteinExistence type="predicted"/>
<sequence length="185" mass="20611">MKEALGKAGQAVEYRTADGRLVGLYIPGDFSDYTSFPPFVETPEEQAHLAQAYKVISPQRERETKAHLTADELPLQIVLLDRDPGSYVRPHYHVNDAPAASPTRHQILICQRGRLRVGLYTKDGERLGHVVLRSGDLVLMCEGHSLEFLDPGTKIIEIKMGPFPGSDEADKVELHVDHEPAHRSP</sequence>
<dbReference type="InterPro" id="IPR011051">
    <property type="entry name" value="RmlC_Cupin_sf"/>
</dbReference>
<dbReference type="Pfam" id="PF19480">
    <property type="entry name" value="DUF6016"/>
    <property type="match status" value="1"/>
</dbReference>
<dbReference type="InterPro" id="IPR014710">
    <property type="entry name" value="RmlC-like_jellyroll"/>
</dbReference>
<feature type="domain" description="Cupin fold metalloprotein WbuC cupin" evidence="1">
    <location>
        <begin position="59"/>
        <end position="131"/>
    </location>
</feature>
<dbReference type="Proteomes" id="UP000320048">
    <property type="component" value="Unassembled WGS sequence"/>
</dbReference>
<evidence type="ECO:0000259" key="1">
    <source>
        <dbReference type="Pfam" id="PF19480"/>
    </source>
</evidence>
<dbReference type="AlphaFoldDB" id="A0A537J7L0"/>